<feature type="region of interest" description="Disordered" evidence="1">
    <location>
        <begin position="93"/>
        <end position="246"/>
    </location>
</feature>
<feature type="chain" id="PRO_5038114762" description="C-type lectin domain-containing protein" evidence="2">
    <location>
        <begin position="22"/>
        <end position="761"/>
    </location>
</feature>
<name>A0A913Y3K9_EXADI</name>
<dbReference type="CDD" id="cd00037">
    <property type="entry name" value="CLECT"/>
    <property type="match status" value="1"/>
</dbReference>
<dbReference type="Pfam" id="PF00754">
    <property type="entry name" value="F5_F8_type_C"/>
    <property type="match status" value="1"/>
</dbReference>
<dbReference type="InterPro" id="IPR000421">
    <property type="entry name" value="FA58C"/>
</dbReference>
<feature type="domain" description="C-type lectin" evidence="3">
    <location>
        <begin position="508"/>
        <end position="626"/>
    </location>
</feature>
<dbReference type="SMART" id="SM00034">
    <property type="entry name" value="CLECT"/>
    <property type="match status" value="1"/>
</dbReference>
<feature type="compositionally biased region" description="Low complexity" evidence="1">
    <location>
        <begin position="170"/>
        <end position="186"/>
    </location>
</feature>
<dbReference type="GeneID" id="110251542"/>
<dbReference type="KEGG" id="epa:110251542"/>
<dbReference type="PANTHER" id="PTHR22803">
    <property type="entry name" value="MANNOSE, PHOSPHOLIPASE, LECTIN RECEPTOR RELATED"/>
    <property type="match status" value="1"/>
</dbReference>
<feature type="region of interest" description="Disordered" evidence="1">
    <location>
        <begin position="636"/>
        <end position="761"/>
    </location>
</feature>
<feature type="compositionally biased region" description="Acidic residues" evidence="1">
    <location>
        <begin position="751"/>
        <end position="761"/>
    </location>
</feature>
<dbReference type="Gene3D" id="3.10.100.10">
    <property type="entry name" value="Mannose-Binding Protein A, subunit A"/>
    <property type="match status" value="1"/>
</dbReference>
<dbReference type="PROSITE" id="PS50041">
    <property type="entry name" value="C_TYPE_LECTIN_2"/>
    <property type="match status" value="1"/>
</dbReference>
<sequence>MWKLCFLLLVACLCIEAKGHAKQKKHDKAESSADDIDFESEFDDGKRDAIAKPYDYSQYQTQYNTATPNQAAAYTSSSTSSYPAATSSDSFSATQRAAVAAPQPAAAPAASPSPSPAAPAPASPAPAPAAPAPAPAAPQPAAAPAASPSPSPAAPAPAPAAPAPAPAAPQPAAAPAASPSPAAAAPAPAPAAPASPAAAPAAPAASPAPAPAAPAPAPAAAYPAPAPSTAAHASSQSRSDFPSAYQQSSASSYYTAPPAPAPAPAPAAYYYRQPSTATATVAAAASQAASSTLAYTALKKGKSALGDKNTCSDDKRADHFCSKAHNPCYCEENHHFMYNYCKRSCNWCSDMGATAGHRFWRIVNSALLPRSWIIKEIEFYTDKHAKKPIKVNPAKAYASTSYPGYFASNAFDGKKDTYWLPEGWYERQPGLDYIGMEFDQPVSIGAVKITHQSNEKNATSTKMYLEQSDFYENNYFKVFNMENPRKKEVKKYSYINCPIYWRRYDTGDNVYCLKTLAEFLTWQQARDKCATYGAELLSIDSPGENMFVNNELRLCGFTWLGLNDIKNEGNFTWSDGKPMTFKSWAGDESYYEQDDYLNSKQNCVAAARTGEWRPFHCDDKFYAVCKMKLKVPDEDDDMEEKGHYHHDRVSKKSSKGHKKEEDEDDDEDEVSGNTDVDLTAEDTDSEDALKEIKKNVQKAQKTVSHKKTSEDEEDDEEEEEDESGSGSEDDNDDKPKKTKKHVKGSRKEEIGQVDDFFDLKH</sequence>
<dbReference type="InterPro" id="IPR016187">
    <property type="entry name" value="CTDL_fold"/>
</dbReference>
<dbReference type="SUPFAM" id="SSF49785">
    <property type="entry name" value="Galactose-binding domain-like"/>
    <property type="match status" value="1"/>
</dbReference>
<dbReference type="InterPro" id="IPR016186">
    <property type="entry name" value="C-type_lectin-like/link_sf"/>
</dbReference>
<dbReference type="PRINTS" id="PR01217">
    <property type="entry name" value="PRICHEXTENSN"/>
</dbReference>
<protein>
    <recommendedName>
        <fullName evidence="3">C-type lectin domain-containing protein</fullName>
    </recommendedName>
</protein>
<feature type="compositionally biased region" description="Acidic residues" evidence="1">
    <location>
        <begin position="32"/>
        <end position="42"/>
    </location>
</feature>
<dbReference type="Gene3D" id="2.60.120.260">
    <property type="entry name" value="Galactose-binding domain-like"/>
    <property type="match status" value="1"/>
</dbReference>
<keyword evidence="5" id="KW-1185">Reference proteome</keyword>
<feature type="compositionally biased region" description="Basic residues" evidence="1">
    <location>
        <begin position="643"/>
        <end position="657"/>
    </location>
</feature>
<reference evidence="4" key="1">
    <citation type="submission" date="2022-11" db="UniProtKB">
        <authorList>
            <consortium name="EnsemblMetazoa"/>
        </authorList>
    </citation>
    <scope>IDENTIFICATION</scope>
</reference>
<dbReference type="EnsemblMetazoa" id="XM_021058265.2">
    <property type="protein sequence ID" value="XP_020913924.1"/>
    <property type="gene ID" value="LOC110251542"/>
</dbReference>
<evidence type="ECO:0000259" key="3">
    <source>
        <dbReference type="PROSITE" id="PS50041"/>
    </source>
</evidence>
<dbReference type="InterPro" id="IPR001304">
    <property type="entry name" value="C-type_lectin-like"/>
</dbReference>
<dbReference type="RefSeq" id="XP_020913924.1">
    <property type="nucleotide sequence ID" value="XM_021058265.2"/>
</dbReference>
<proteinExistence type="predicted"/>
<feature type="region of interest" description="Disordered" evidence="1">
    <location>
        <begin position="23"/>
        <end position="49"/>
    </location>
</feature>
<evidence type="ECO:0000256" key="1">
    <source>
        <dbReference type="SAM" id="MobiDB-lite"/>
    </source>
</evidence>
<dbReference type="OrthoDB" id="418245at2759"/>
<feature type="compositionally biased region" description="Low complexity" evidence="1">
    <location>
        <begin position="194"/>
        <end position="205"/>
    </location>
</feature>
<dbReference type="Proteomes" id="UP000887567">
    <property type="component" value="Unplaced"/>
</dbReference>
<dbReference type="Pfam" id="PF00059">
    <property type="entry name" value="Lectin_C"/>
    <property type="match status" value="1"/>
</dbReference>
<organism evidence="4 5">
    <name type="scientific">Exaiptasia diaphana</name>
    <name type="common">Tropical sea anemone</name>
    <name type="synonym">Aiptasia pulchella</name>
    <dbReference type="NCBI Taxonomy" id="2652724"/>
    <lineage>
        <taxon>Eukaryota</taxon>
        <taxon>Metazoa</taxon>
        <taxon>Cnidaria</taxon>
        <taxon>Anthozoa</taxon>
        <taxon>Hexacorallia</taxon>
        <taxon>Actiniaria</taxon>
        <taxon>Aiptasiidae</taxon>
        <taxon>Exaiptasia</taxon>
    </lineage>
</organism>
<feature type="compositionally biased region" description="Low complexity" evidence="1">
    <location>
        <begin position="218"/>
        <end position="246"/>
    </location>
</feature>
<feature type="compositionally biased region" description="Acidic residues" evidence="1">
    <location>
        <begin position="661"/>
        <end position="670"/>
    </location>
</feature>
<feature type="compositionally biased region" description="Pro residues" evidence="1">
    <location>
        <begin position="206"/>
        <end position="217"/>
    </location>
</feature>
<feature type="compositionally biased region" description="Pro residues" evidence="1">
    <location>
        <begin position="147"/>
        <end position="169"/>
    </location>
</feature>
<dbReference type="InterPro" id="IPR008979">
    <property type="entry name" value="Galactose-bd-like_sf"/>
</dbReference>
<dbReference type="SUPFAM" id="SSF56436">
    <property type="entry name" value="C-type lectin-like"/>
    <property type="match status" value="1"/>
</dbReference>
<accession>A0A913Y3K9</accession>
<feature type="compositionally biased region" description="Low complexity" evidence="1">
    <location>
        <begin position="93"/>
        <end position="110"/>
    </location>
</feature>
<feature type="compositionally biased region" description="Pro residues" evidence="1">
    <location>
        <begin position="111"/>
        <end position="138"/>
    </location>
</feature>
<keyword evidence="2" id="KW-0732">Signal</keyword>
<dbReference type="InterPro" id="IPR050111">
    <property type="entry name" value="C-type_lectin/snaclec_domain"/>
</dbReference>
<evidence type="ECO:0000256" key="2">
    <source>
        <dbReference type="SAM" id="SignalP"/>
    </source>
</evidence>
<evidence type="ECO:0000313" key="4">
    <source>
        <dbReference type="EnsemblMetazoa" id="XP_020913924.1"/>
    </source>
</evidence>
<feature type="signal peptide" evidence="2">
    <location>
        <begin position="1"/>
        <end position="21"/>
    </location>
</feature>
<feature type="compositionally biased region" description="Acidic residues" evidence="1">
    <location>
        <begin position="710"/>
        <end position="732"/>
    </location>
</feature>
<dbReference type="AlphaFoldDB" id="A0A913Y3K9"/>
<evidence type="ECO:0000313" key="5">
    <source>
        <dbReference type="Proteomes" id="UP000887567"/>
    </source>
</evidence>